<keyword evidence="2" id="KW-1185">Reference proteome</keyword>
<protein>
    <submittedName>
        <fullName evidence="1">Uncharacterized protein</fullName>
    </submittedName>
</protein>
<evidence type="ECO:0000313" key="1">
    <source>
        <dbReference type="EMBL" id="KAJ3540931.1"/>
    </source>
</evidence>
<dbReference type="Proteomes" id="UP001148662">
    <property type="component" value="Unassembled WGS sequence"/>
</dbReference>
<organism evidence="1 2">
    <name type="scientific">Phlebia brevispora</name>
    <dbReference type="NCBI Taxonomy" id="194682"/>
    <lineage>
        <taxon>Eukaryota</taxon>
        <taxon>Fungi</taxon>
        <taxon>Dikarya</taxon>
        <taxon>Basidiomycota</taxon>
        <taxon>Agaricomycotina</taxon>
        <taxon>Agaricomycetes</taxon>
        <taxon>Polyporales</taxon>
        <taxon>Meruliaceae</taxon>
        <taxon>Phlebia</taxon>
    </lineage>
</organism>
<dbReference type="EMBL" id="JANHOG010001227">
    <property type="protein sequence ID" value="KAJ3540931.1"/>
    <property type="molecule type" value="Genomic_DNA"/>
</dbReference>
<proteinExistence type="predicted"/>
<evidence type="ECO:0000313" key="2">
    <source>
        <dbReference type="Proteomes" id="UP001148662"/>
    </source>
</evidence>
<name>A0ACC1SJ79_9APHY</name>
<gene>
    <name evidence="1" type="ORF">NM688_g6156</name>
</gene>
<comment type="caution">
    <text evidence="1">The sequence shown here is derived from an EMBL/GenBank/DDBJ whole genome shotgun (WGS) entry which is preliminary data.</text>
</comment>
<accession>A0ACC1SJ79</accession>
<reference evidence="1" key="1">
    <citation type="submission" date="2022-07" db="EMBL/GenBank/DDBJ databases">
        <title>Genome Sequence of Phlebia brevispora.</title>
        <authorList>
            <person name="Buettner E."/>
        </authorList>
    </citation>
    <scope>NUCLEOTIDE SEQUENCE</scope>
    <source>
        <strain evidence="1">MPL23</strain>
    </source>
</reference>
<sequence>MREQGGRLATRSTTISQSSTFAGPSNDPMDDDDIYGSDTPKSTYDPDTSEMLSSPYRRYGAPPAYHTLVGRE</sequence>